<organism evidence="1 2">
    <name type="scientific">Tannerella forsythia (strain ATCC 43037 / JCM 10827 / CCUG 21028 A / KCTC 5666 / FDC 338)</name>
    <name type="common">Bacteroides forsythus</name>
    <dbReference type="NCBI Taxonomy" id="203275"/>
    <lineage>
        <taxon>Bacteria</taxon>
        <taxon>Pseudomonadati</taxon>
        <taxon>Bacteroidota</taxon>
        <taxon>Bacteroidia</taxon>
        <taxon>Bacteroidales</taxon>
        <taxon>Tannerellaceae</taxon>
        <taxon>Tannerella</taxon>
    </lineage>
</organism>
<evidence type="ECO:0000313" key="1">
    <source>
        <dbReference type="EMBL" id="AEW21326.1"/>
    </source>
</evidence>
<dbReference type="EMBL" id="CP003191">
    <property type="protein sequence ID" value="AEW21326.1"/>
    <property type="molecule type" value="Genomic_DNA"/>
</dbReference>
<dbReference type="KEGG" id="tfo:BFO_2598"/>
<name>G8ULB7_TANFA</name>
<dbReference type="Proteomes" id="UP000005436">
    <property type="component" value="Chromosome"/>
</dbReference>
<gene>
    <name evidence="1" type="ordered locus">BFO_2598</name>
</gene>
<protein>
    <submittedName>
        <fullName evidence="1">Uncharacterized protein</fullName>
    </submittedName>
</protein>
<accession>G8ULB7</accession>
<dbReference type="HOGENOM" id="CLU_3349689_0_0_10"/>
<evidence type="ECO:0000313" key="2">
    <source>
        <dbReference type="Proteomes" id="UP000005436"/>
    </source>
</evidence>
<proteinExistence type="predicted"/>
<sequence>MRMTLSVREQCVLKIILSINDKIIRRYAGDSVNFLCE</sequence>
<keyword evidence="2" id="KW-1185">Reference proteome</keyword>
<reference evidence="2" key="1">
    <citation type="submission" date="2011-12" db="EMBL/GenBank/DDBJ databases">
        <title>Complete sequence of Tannerella forsythia ATCC 43037.</title>
        <authorList>
            <person name="Dewhirst F."/>
            <person name="Tanner A."/>
            <person name="Izard J."/>
            <person name="Brinkac L."/>
            <person name="Durkin A.S."/>
            <person name="Hostetler J."/>
            <person name="Shetty J."/>
            <person name="Torralba M."/>
            <person name="Gill S."/>
            <person name="Nelson K."/>
        </authorList>
    </citation>
    <scope>NUCLEOTIDE SEQUENCE [LARGE SCALE GENOMIC DNA]</scope>
    <source>
        <strain evidence="2">ATCC 43037 / JCM 10827 / CCUG 33226 / KCTC 5666 / FDC 338</strain>
    </source>
</reference>
<dbReference type="STRING" id="203275.BFO_2598"/>
<dbReference type="AlphaFoldDB" id="G8ULB7"/>